<dbReference type="EMBL" id="AP013035">
    <property type="protein sequence ID" value="BAT72140.1"/>
    <property type="molecule type" value="Genomic_DNA"/>
</dbReference>
<dbReference type="Pfam" id="PF13561">
    <property type="entry name" value="adh_short_C2"/>
    <property type="match status" value="1"/>
</dbReference>
<proteinExistence type="inferred from homology"/>
<dbReference type="PRINTS" id="PR00081">
    <property type="entry name" value="GDHRDH"/>
</dbReference>
<dbReference type="CDD" id="cd05233">
    <property type="entry name" value="SDR_c"/>
    <property type="match status" value="1"/>
</dbReference>
<name>A0A0S3QV12_THET7</name>
<dbReference type="PANTHER" id="PTHR42879">
    <property type="entry name" value="3-OXOACYL-(ACYL-CARRIER-PROTEIN) REDUCTASE"/>
    <property type="match status" value="1"/>
</dbReference>
<dbReference type="NCBIfam" id="NF005559">
    <property type="entry name" value="PRK07231.1"/>
    <property type="match status" value="1"/>
</dbReference>
<dbReference type="KEGG" id="ttk:TST_1353"/>
<dbReference type="InterPro" id="IPR050259">
    <property type="entry name" value="SDR"/>
</dbReference>
<dbReference type="EC" id="1.1.1.100" evidence="2"/>
<keyword evidence="2" id="KW-0560">Oxidoreductase</keyword>
<evidence type="ECO:0000313" key="3">
    <source>
        <dbReference type="Proteomes" id="UP000063234"/>
    </source>
</evidence>
<organism evidence="2 3">
    <name type="scientific">Thermosulfidibacter takaii (strain DSM 17441 / JCM 13301 / NBRC 103674 / ABI70S6)</name>
    <dbReference type="NCBI Taxonomy" id="1298851"/>
    <lineage>
        <taxon>Bacteria</taxon>
        <taxon>Pseudomonadati</taxon>
        <taxon>Thermosulfidibacterota</taxon>
        <taxon>Thermosulfidibacteria</taxon>
        <taxon>Thermosulfidibacterales</taxon>
        <taxon>Thermosulfidibacteraceae</taxon>
    </lineage>
</organism>
<dbReference type="PANTHER" id="PTHR42879:SF2">
    <property type="entry name" value="3-OXOACYL-[ACYL-CARRIER-PROTEIN] REDUCTASE FABG"/>
    <property type="match status" value="1"/>
</dbReference>
<dbReference type="GO" id="GO:0004316">
    <property type="term" value="F:3-oxoacyl-[acyl-carrier-protein] reductase (NADPH) activity"/>
    <property type="evidence" value="ECO:0007669"/>
    <property type="project" value="UniProtKB-EC"/>
</dbReference>
<dbReference type="Proteomes" id="UP000063234">
    <property type="component" value="Chromosome"/>
</dbReference>
<dbReference type="Gene3D" id="3.40.50.720">
    <property type="entry name" value="NAD(P)-binding Rossmann-like Domain"/>
    <property type="match status" value="1"/>
</dbReference>
<dbReference type="PROSITE" id="PS00061">
    <property type="entry name" value="ADH_SHORT"/>
    <property type="match status" value="1"/>
</dbReference>
<comment type="similarity">
    <text evidence="1">Belongs to the short-chain dehydrogenases/reductases (SDR) family.</text>
</comment>
<accession>A0A0S3QV12</accession>
<keyword evidence="3" id="KW-1185">Reference proteome</keyword>
<dbReference type="SUPFAM" id="SSF51735">
    <property type="entry name" value="NAD(P)-binding Rossmann-fold domains"/>
    <property type="match status" value="1"/>
</dbReference>
<dbReference type="InterPro" id="IPR002347">
    <property type="entry name" value="SDR_fam"/>
</dbReference>
<gene>
    <name evidence="2" type="ORF">TST_1353</name>
</gene>
<reference evidence="3" key="1">
    <citation type="journal article" date="2018" name="Science">
        <title>A primordial and reversible TCA cycle in a facultatively chemolithoautotrophic thermophile.</title>
        <authorList>
            <person name="Nunoura T."/>
            <person name="Chikaraishi Y."/>
            <person name="Izaki R."/>
            <person name="Suwa T."/>
            <person name="Sato T."/>
            <person name="Harada T."/>
            <person name="Mori K."/>
            <person name="Kato Y."/>
            <person name="Miyazaki M."/>
            <person name="Shimamura S."/>
            <person name="Yanagawa K."/>
            <person name="Shuto A."/>
            <person name="Ohkouchi N."/>
            <person name="Fujita N."/>
            <person name="Takaki Y."/>
            <person name="Atomi H."/>
            <person name="Takai K."/>
        </authorList>
    </citation>
    <scope>NUCLEOTIDE SEQUENCE [LARGE SCALE GENOMIC DNA]</scope>
    <source>
        <strain evidence="3">DSM 17441 / JCM 13301 / NBRC 103674 / ABI70S6</strain>
    </source>
</reference>
<evidence type="ECO:0000313" key="2">
    <source>
        <dbReference type="EMBL" id="BAT72140.1"/>
    </source>
</evidence>
<dbReference type="NCBIfam" id="NF009466">
    <property type="entry name" value="PRK12826.1-2"/>
    <property type="match status" value="1"/>
</dbReference>
<dbReference type="PATRIC" id="fig|1298851.3.peg.1428"/>
<dbReference type="InterPro" id="IPR036291">
    <property type="entry name" value="NAD(P)-bd_dom_sf"/>
</dbReference>
<dbReference type="AlphaFoldDB" id="A0A0S3QV12"/>
<dbReference type="RefSeq" id="WP_068550128.1">
    <property type="nucleotide sequence ID" value="NZ_AP013035.1"/>
</dbReference>
<dbReference type="GO" id="GO:0032787">
    <property type="term" value="P:monocarboxylic acid metabolic process"/>
    <property type="evidence" value="ECO:0007669"/>
    <property type="project" value="UniProtKB-ARBA"/>
</dbReference>
<dbReference type="FunFam" id="3.40.50.720:FF:000084">
    <property type="entry name" value="Short-chain dehydrogenase reductase"/>
    <property type="match status" value="1"/>
</dbReference>
<dbReference type="STRING" id="1298851.TST_1353"/>
<dbReference type="InterPro" id="IPR020904">
    <property type="entry name" value="Sc_DH/Rdtase_CS"/>
</dbReference>
<sequence>MALTIDLTGKVAVVTGASRGIGKATAIVLARAGAKVVLSSRKENLLNEVRSEIEKGDGKAWVVPGDMGKEEDVDRLFAFVKEKFGKLDILVNNAGVSPHFMPFAESPEKDWEKMLNVNLKGVLHACKKAFPLLVKGKDSNVINVSSIVGLVGMANIAVYSATKGALTTFTKSLAVEWASFGIRANAVCPGFIETDMTSKVKQNEKVVNHLLMRIPMKRFGKPNEVAETILFLASPLASYITGHCLVVDGGWLSW</sequence>
<protein>
    <submittedName>
        <fullName evidence="2">3-oxoacyl-[acyl-carrier protein] reductase</fullName>
        <ecNumber evidence="2">1.1.1.100</ecNumber>
    </submittedName>
</protein>
<dbReference type="OrthoDB" id="9803333at2"/>
<evidence type="ECO:0000256" key="1">
    <source>
        <dbReference type="ARBA" id="ARBA00006484"/>
    </source>
</evidence>
<dbReference type="PRINTS" id="PR00080">
    <property type="entry name" value="SDRFAMILY"/>
</dbReference>